<comment type="similarity">
    <text evidence="1 8">Belongs to the SOS response-associated peptidase family.</text>
</comment>
<keyword evidence="6" id="KW-0238">DNA-binding</keyword>
<evidence type="ECO:0000256" key="8">
    <source>
        <dbReference type="RuleBase" id="RU364100"/>
    </source>
</evidence>
<sequence>MCRRFALDLDWNAIADQFGVDDEDVNVDALPQPSYNIAPNHTIALVAQGQDGRKRLTGARWSLVPRWSATADLTYPTYNARVESAGVKPTFADSTISMRAIIPASGYYEWHGRRPFYFHAADDAPLSMAGLYSWWRPNAGSPWLLTATIITCEAVDGPATIHDRMPMLIPADMDSAWLDPGIDGNTLLEPVCERGTDLSRRLRFHEVAPLPTAESPETGRRLTAPLRHDTPLRLF</sequence>
<reference evidence="9 10" key="1">
    <citation type="submission" date="2017-07" db="EMBL/GenBank/DDBJ databases">
        <title>Bifidobacterium novel species.</title>
        <authorList>
            <person name="Lugli G.A."/>
            <person name="Milani C."/>
            <person name="Duranti S."/>
            <person name="Mangifesta M."/>
        </authorList>
    </citation>
    <scope>NUCLEOTIDE SEQUENCE [LARGE SCALE GENOMIC DNA]</scope>
    <source>
        <strain evidence="10">Uis1B</strain>
    </source>
</reference>
<keyword evidence="7" id="KW-0456">Lyase</keyword>
<dbReference type="AlphaFoldDB" id="A0A2N5J9C5"/>
<evidence type="ECO:0000256" key="3">
    <source>
        <dbReference type="ARBA" id="ARBA00022763"/>
    </source>
</evidence>
<dbReference type="GO" id="GO:0006508">
    <property type="term" value="P:proteolysis"/>
    <property type="evidence" value="ECO:0007669"/>
    <property type="project" value="UniProtKB-KW"/>
</dbReference>
<evidence type="ECO:0000256" key="2">
    <source>
        <dbReference type="ARBA" id="ARBA00022670"/>
    </source>
</evidence>
<keyword evidence="4 8" id="KW-0378">Hydrolase</keyword>
<name>A0A2N5J9C5_9BIFI</name>
<evidence type="ECO:0000256" key="7">
    <source>
        <dbReference type="ARBA" id="ARBA00023239"/>
    </source>
</evidence>
<proteinExistence type="inferred from homology"/>
<dbReference type="InterPro" id="IPR003738">
    <property type="entry name" value="SRAP"/>
</dbReference>
<gene>
    <name evidence="9" type="ORF">Uis1B_1399</name>
</gene>
<dbReference type="InterPro" id="IPR036590">
    <property type="entry name" value="SRAP-like"/>
</dbReference>
<keyword evidence="5" id="KW-0190">Covalent protein-DNA linkage</keyword>
<dbReference type="SUPFAM" id="SSF143081">
    <property type="entry name" value="BB1717-like"/>
    <property type="match status" value="1"/>
</dbReference>
<accession>A0A2N5J9C5</accession>
<dbReference type="PANTHER" id="PTHR13604:SF0">
    <property type="entry name" value="ABASIC SITE PROCESSING PROTEIN HMCES"/>
    <property type="match status" value="1"/>
</dbReference>
<evidence type="ECO:0000256" key="1">
    <source>
        <dbReference type="ARBA" id="ARBA00008136"/>
    </source>
</evidence>
<evidence type="ECO:0000256" key="5">
    <source>
        <dbReference type="ARBA" id="ARBA00023124"/>
    </source>
</evidence>
<dbReference type="GO" id="GO:0106300">
    <property type="term" value="P:protein-DNA covalent cross-linking repair"/>
    <property type="evidence" value="ECO:0007669"/>
    <property type="project" value="InterPro"/>
</dbReference>
<dbReference type="RefSeq" id="WP_101616922.1">
    <property type="nucleotide sequence ID" value="NZ_NMWU01000024.1"/>
</dbReference>
<evidence type="ECO:0000313" key="10">
    <source>
        <dbReference type="Proteomes" id="UP000235050"/>
    </source>
</evidence>
<comment type="caution">
    <text evidence="9">The sequence shown here is derived from an EMBL/GenBank/DDBJ whole genome shotgun (WGS) entry which is preliminary data.</text>
</comment>
<dbReference type="GO" id="GO:0008233">
    <property type="term" value="F:peptidase activity"/>
    <property type="evidence" value="ECO:0007669"/>
    <property type="project" value="UniProtKB-KW"/>
</dbReference>
<dbReference type="Proteomes" id="UP000235050">
    <property type="component" value="Unassembled WGS sequence"/>
</dbReference>
<keyword evidence="3" id="KW-0227">DNA damage</keyword>
<dbReference type="GO" id="GO:0003697">
    <property type="term" value="F:single-stranded DNA binding"/>
    <property type="evidence" value="ECO:0007669"/>
    <property type="project" value="InterPro"/>
</dbReference>
<dbReference type="OrthoDB" id="9782620at2"/>
<keyword evidence="2 8" id="KW-0645">Protease</keyword>
<dbReference type="EMBL" id="NMWU01000024">
    <property type="protein sequence ID" value="PLS30817.1"/>
    <property type="molecule type" value="Genomic_DNA"/>
</dbReference>
<dbReference type="Pfam" id="PF02586">
    <property type="entry name" value="SRAP"/>
    <property type="match status" value="1"/>
</dbReference>
<dbReference type="EC" id="3.4.-.-" evidence="8"/>
<dbReference type="PANTHER" id="PTHR13604">
    <property type="entry name" value="DC12-RELATED"/>
    <property type="match status" value="1"/>
</dbReference>
<evidence type="ECO:0000256" key="4">
    <source>
        <dbReference type="ARBA" id="ARBA00022801"/>
    </source>
</evidence>
<organism evidence="9 10">
    <name type="scientific">Bifidobacterium margollesii</name>
    <dbReference type="NCBI Taxonomy" id="2020964"/>
    <lineage>
        <taxon>Bacteria</taxon>
        <taxon>Bacillati</taxon>
        <taxon>Actinomycetota</taxon>
        <taxon>Actinomycetes</taxon>
        <taxon>Bifidobacteriales</taxon>
        <taxon>Bifidobacteriaceae</taxon>
        <taxon>Bifidobacterium</taxon>
    </lineage>
</organism>
<evidence type="ECO:0000313" key="9">
    <source>
        <dbReference type="EMBL" id="PLS30817.1"/>
    </source>
</evidence>
<dbReference type="GO" id="GO:0016829">
    <property type="term" value="F:lyase activity"/>
    <property type="evidence" value="ECO:0007669"/>
    <property type="project" value="UniProtKB-KW"/>
</dbReference>
<keyword evidence="10" id="KW-1185">Reference proteome</keyword>
<evidence type="ECO:0000256" key="6">
    <source>
        <dbReference type="ARBA" id="ARBA00023125"/>
    </source>
</evidence>
<dbReference type="Gene3D" id="3.90.1680.10">
    <property type="entry name" value="SOS response associated peptidase-like"/>
    <property type="match status" value="1"/>
</dbReference>
<protein>
    <recommendedName>
        <fullName evidence="8">Abasic site processing protein</fullName>
        <ecNumber evidence="8">3.4.-.-</ecNumber>
    </recommendedName>
</protein>